<accession>A0A366KBS7</accession>
<evidence type="ECO:0000313" key="2">
    <source>
        <dbReference type="EMBL" id="RBP98573.1"/>
    </source>
</evidence>
<protein>
    <submittedName>
        <fullName evidence="2">Uncharacterized protein</fullName>
    </submittedName>
</protein>
<evidence type="ECO:0000256" key="1">
    <source>
        <dbReference type="SAM" id="MobiDB-lite"/>
    </source>
</evidence>
<keyword evidence="3" id="KW-1185">Reference proteome</keyword>
<organism evidence="2 3">
    <name type="scientific">Bifidobacterium aemilianum</name>
    <dbReference type="NCBI Taxonomy" id="2493120"/>
    <lineage>
        <taxon>Bacteria</taxon>
        <taxon>Bacillati</taxon>
        <taxon>Actinomycetota</taxon>
        <taxon>Actinomycetes</taxon>
        <taxon>Bifidobacteriales</taxon>
        <taxon>Bifidobacteriaceae</taxon>
        <taxon>Bifidobacterium</taxon>
    </lineage>
</organism>
<feature type="compositionally biased region" description="Basic and acidic residues" evidence="1">
    <location>
        <begin position="1"/>
        <end position="20"/>
    </location>
</feature>
<dbReference type="RefSeq" id="WP_113859546.1">
    <property type="nucleotide sequence ID" value="NZ_PDCG01000001.1"/>
</dbReference>
<sequence length="255" mass="26450">MADDHKPQEPDDAGQEHFSDEDLEAALSQFEEELAASSAQSSQEDESPQAPESSAAAGQQGAAASADAGQDNPGALADQTEADLAALGLAESSFDDELQGLIGNKAKVAALVTRLASGRLLAAFCQLSDIAAVCVGSDQGAVAFLHNLDGDSPEAAAKDLTTVVSGMAAVLTVNRADKLDSTLYLHGEPGQTFAPPVLFSFTPPFLEDLMLGIGAVDDLKQEGYTLIDTASMDRDQAMQVIAEHTRYGRGGPSIQ</sequence>
<dbReference type="EMBL" id="PDCG01000001">
    <property type="protein sequence ID" value="RBP98573.1"/>
    <property type="molecule type" value="Genomic_DNA"/>
</dbReference>
<name>A0A366KBS7_9BIFI</name>
<gene>
    <name evidence="2" type="ORF">CRD60_01615</name>
</gene>
<proteinExistence type="predicted"/>
<dbReference type="AlphaFoldDB" id="A0A366KBS7"/>
<evidence type="ECO:0000313" key="3">
    <source>
        <dbReference type="Proteomes" id="UP000252530"/>
    </source>
</evidence>
<feature type="compositionally biased region" description="Low complexity" evidence="1">
    <location>
        <begin position="35"/>
        <end position="71"/>
    </location>
</feature>
<feature type="region of interest" description="Disordered" evidence="1">
    <location>
        <begin position="1"/>
        <end position="75"/>
    </location>
</feature>
<dbReference type="Proteomes" id="UP000252530">
    <property type="component" value="Unassembled WGS sequence"/>
</dbReference>
<comment type="caution">
    <text evidence="2">The sequence shown here is derived from an EMBL/GenBank/DDBJ whole genome shotgun (WGS) entry which is preliminary data.</text>
</comment>
<feature type="compositionally biased region" description="Acidic residues" evidence="1">
    <location>
        <begin position="21"/>
        <end position="34"/>
    </location>
</feature>
<reference evidence="2 3" key="1">
    <citation type="submission" date="2017-10" db="EMBL/GenBank/DDBJ databases">
        <title>Bifidobacterium xylocopum sp. nov. and Bifidobacterium aemilianum sp. nov., from the carpenter bee (Xylocopa violacea) digestive tract.</title>
        <authorList>
            <person name="Alberoni D."/>
            <person name="Baffoni L."/>
            <person name="Di Gioia D."/>
            <person name="Gaggia F."/>
            <person name="Biavati B."/>
        </authorList>
    </citation>
    <scope>NUCLEOTIDE SEQUENCE [LARGE SCALE GENOMIC DNA]</scope>
    <source>
        <strain evidence="2 3">XV10</strain>
    </source>
</reference>
<dbReference type="OrthoDB" id="3238607at2"/>